<sequence>ANIAKHMAKFMASAGKNLCAAKRSRTKNFPKNISATEETLKNFEEHPMVSEASERSKRDGGEKKEEQTCHSKVAAVNSAYWHVQCV</sequence>
<feature type="non-terminal residue" evidence="2">
    <location>
        <position position="1"/>
    </location>
</feature>
<feature type="region of interest" description="Disordered" evidence="1">
    <location>
        <begin position="41"/>
        <end position="69"/>
    </location>
</feature>
<dbReference type="AlphaFoldDB" id="A0A811VJG4"/>
<proteinExistence type="predicted"/>
<reference evidence="2" key="1">
    <citation type="submission" date="2020-11" db="EMBL/GenBank/DDBJ databases">
        <authorList>
            <person name="Whitehead M."/>
        </authorList>
    </citation>
    <scope>NUCLEOTIDE SEQUENCE</scope>
    <source>
        <strain evidence="2">EGII</strain>
    </source>
</reference>
<name>A0A811VJG4_CERCA</name>
<evidence type="ECO:0000256" key="1">
    <source>
        <dbReference type="SAM" id="MobiDB-lite"/>
    </source>
</evidence>
<dbReference type="Proteomes" id="UP000606786">
    <property type="component" value="Unassembled WGS sequence"/>
</dbReference>
<evidence type="ECO:0000313" key="2">
    <source>
        <dbReference type="EMBL" id="CAD7015134.1"/>
    </source>
</evidence>
<protein>
    <submittedName>
        <fullName evidence="2">(Mediterranean fruit fly) hypothetical protein</fullName>
    </submittedName>
</protein>
<evidence type="ECO:0000313" key="3">
    <source>
        <dbReference type="Proteomes" id="UP000606786"/>
    </source>
</evidence>
<accession>A0A811VJG4</accession>
<gene>
    <name evidence="2" type="ORF">CCAP1982_LOCUS23084</name>
</gene>
<organism evidence="2 3">
    <name type="scientific">Ceratitis capitata</name>
    <name type="common">Mediterranean fruit fly</name>
    <name type="synonym">Tephritis capitata</name>
    <dbReference type="NCBI Taxonomy" id="7213"/>
    <lineage>
        <taxon>Eukaryota</taxon>
        <taxon>Metazoa</taxon>
        <taxon>Ecdysozoa</taxon>
        <taxon>Arthropoda</taxon>
        <taxon>Hexapoda</taxon>
        <taxon>Insecta</taxon>
        <taxon>Pterygota</taxon>
        <taxon>Neoptera</taxon>
        <taxon>Endopterygota</taxon>
        <taxon>Diptera</taxon>
        <taxon>Brachycera</taxon>
        <taxon>Muscomorpha</taxon>
        <taxon>Tephritoidea</taxon>
        <taxon>Tephritidae</taxon>
        <taxon>Ceratitis</taxon>
        <taxon>Ceratitis</taxon>
    </lineage>
</organism>
<keyword evidence="3" id="KW-1185">Reference proteome</keyword>
<dbReference type="EMBL" id="CAJHJT010000056">
    <property type="protein sequence ID" value="CAD7015134.1"/>
    <property type="molecule type" value="Genomic_DNA"/>
</dbReference>
<comment type="caution">
    <text evidence="2">The sequence shown here is derived from an EMBL/GenBank/DDBJ whole genome shotgun (WGS) entry which is preliminary data.</text>
</comment>